<sequence length="491" mass="53301">MSSENVQTKWGQFISLIIVFFFWGFVGSANDILIPVFKKVFTLSQVQSQLVAWAFYAAYFVGSIIFFLISLKSDVLQKFGYKKTLSAGLLLSSLGSFLFVPAATMESFPFFLTALFTVGLGFSIQQIVANPLAIKMGSPNTGAHRLTLAGGVNSFGTTIGAILLGIALFGMGDNKKTNLSLEDIKLPFIILGLAFIVVAIFMYFSKIEDPAKADEEEAQIEHKHNKFSILDYPQLYLGMLGIFIYVGTEVTIISNLPALLHTNEFGNVLEDAIAPFIALYWGSLMIGRWNGGVNVFNTSNLINTALKFIVPAVAFGVIIGANIFAAHDVRSFYIYPIWILLFIAVSFVGGKNAGKTLMLFGISGLVMMVAGLVYPNPEIAKFFFISGGLFLSIMWPSIFDLAIAGLGKNTGKASSFLIMMILGGGVIPLIQGSICDIDSTSPGGIFGISWTHFSYIVPLLGFAYLGFYGFYCPKILKRQGISHVESEGGGH</sequence>
<feature type="transmembrane region" description="Helical" evidence="6">
    <location>
        <begin position="357"/>
        <end position="376"/>
    </location>
</feature>
<dbReference type="RefSeq" id="WP_213258316.1">
    <property type="nucleotide sequence ID" value="NZ_JAGYWA010000004.1"/>
</dbReference>
<dbReference type="Gene3D" id="1.20.1250.20">
    <property type="entry name" value="MFS general substrate transporter like domains"/>
    <property type="match status" value="3"/>
</dbReference>
<keyword evidence="2" id="KW-1003">Cell membrane</keyword>
<evidence type="ECO:0000313" key="7">
    <source>
        <dbReference type="EMBL" id="MFC4748334.1"/>
    </source>
</evidence>
<feature type="transmembrane region" description="Helical" evidence="6">
    <location>
        <begin position="110"/>
        <end position="134"/>
    </location>
</feature>
<evidence type="ECO:0000256" key="6">
    <source>
        <dbReference type="SAM" id="Phobius"/>
    </source>
</evidence>
<evidence type="ECO:0000256" key="2">
    <source>
        <dbReference type="ARBA" id="ARBA00022475"/>
    </source>
</evidence>
<name>A0ABV9PE08_9FLAO</name>
<feature type="transmembrane region" description="Helical" evidence="6">
    <location>
        <begin position="454"/>
        <end position="471"/>
    </location>
</feature>
<dbReference type="InterPro" id="IPR036259">
    <property type="entry name" value="MFS_trans_sf"/>
</dbReference>
<evidence type="ECO:0000256" key="3">
    <source>
        <dbReference type="ARBA" id="ARBA00022692"/>
    </source>
</evidence>
<dbReference type="Proteomes" id="UP001595935">
    <property type="component" value="Unassembled WGS sequence"/>
</dbReference>
<feature type="transmembrane region" description="Helical" evidence="6">
    <location>
        <begin position="184"/>
        <end position="204"/>
    </location>
</feature>
<feature type="transmembrane region" description="Helical" evidence="6">
    <location>
        <begin position="382"/>
        <end position="404"/>
    </location>
</feature>
<keyword evidence="5 6" id="KW-0472">Membrane</keyword>
<keyword evidence="3 6" id="KW-0812">Transmembrane</keyword>
<feature type="transmembrane region" description="Helical" evidence="6">
    <location>
        <begin position="272"/>
        <end position="289"/>
    </location>
</feature>
<proteinExistence type="predicted"/>
<feature type="transmembrane region" description="Helical" evidence="6">
    <location>
        <begin position="12"/>
        <end position="30"/>
    </location>
</feature>
<comment type="caution">
    <text evidence="7">The sequence shown here is derived from an EMBL/GenBank/DDBJ whole genome shotgun (WGS) entry which is preliminary data.</text>
</comment>
<dbReference type="SUPFAM" id="SSF103473">
    <property type="entry name" value="MFS general substrate transporter"/>
    <property type="match status" value="1"/>
</dbReference>
<feature type="transmembrane region" description="Helical" evidence="6">
    <location>
        <begin position="301"/>
        <end position="326"/>
    </location>
</feature>
<evidence type="ECO:0000256" key="4">
    <source>
        <dbReference type="ARBA" id="ARBA00022989"/>
    </source>
</evidence>
<reference evidence="8" key="1">
    <citation type="journal article" date="2019" name="Int. J. Syst. Evol. Microbiol.">
        <title>The Global Catalogue of Microorganisms (GCM) 10K type strain sequencing project: providing services to taxonomists for standard genome sequencing and annotation.</title>
        <authorList>
            <consortium name="The Broad Institute Genomics Platform"/>
            <consortium name="The Broad Institute Genome Sequencing Center for Infectious Disease"/>
            <person name="Wu L."/>
            <person name="Ma J."/>
        </authorList>
    </citation>
    <scope>NUCLEOTIDE SEQUENCE [LARGE SCALE GENOMIC DNA]</scope>
    <source>
        <strain evidence="8">WYCCWR 13023</strain>
    </source>
</reference>
<keyword evidence="4 6" id="KW-1133">Transmembrane helix</keyword>
<gene>
    <name evidence="7" type="ORF">ACFO5S_12820</name>
</gene>
<feature type="transmembrane region" description="Helical" evidence="6">
    <location>
        <begin position="235"/>
        <end position="260"/>
    </location>
</feature>
<comment type="subcellular location">
    <subcellularLocation>
        <location evidence="1">Cell inner membrane</location>
        <topology evidence="1">Multi-pass membrane protein</topology>
    </subcellularLocation>
</comment>
<dbReference type="InterPro" id="IPR011701">
    <property type="entry name" value="MFS"/>
</dbReference>
<feature type="transmembrane region" description="Helical" evidence="6">
    <location>
        <begin position="83"/>
        <end position="104"/>
    </location>
</feature>
<feature type="transmembrane region" description="Helical" evidence="6">
    <location>
        <begin position="416"/>
        <end position="434"/>
    </location>
</feature>
<dbReference type="PANTHER" id="PTHR43702:SF3">
    <property type="entry name" value="PROTEIN TSGA"/>
    <property type="match status" value="1"/>
</dbReference>
<evidence type="ECO:0000256" key="1">
    <source>
        <dbReference type="ARBA" id="ARBA00004429"/>
    </source>
</evidence>
<dbReference type="InterPro" id="IPR050375">
    <property type="entry name" value="MFS_TsgA-like"/>
</dbReference>
<protein>
    <submittedName>
        <fullName evidence="7">MFS transporter</fullName>
    </submittedName>
</protein>
<evidence type="ECO:0000313" key="8">
    <source>
        <dbReference type="Proteomes" id="UP001595935"/>
    </source>
</evidence>
<keyword evidence="8" id="KW-1185">Reference proteome</keyword>
<dbReference type="EMBL" id="JBHSGV010000004">
    <property type="protein sequence ID" value="MFC4748334.1"/>
    <property type="molecule type" value="Genomic_DNA"/>
</dbReference>
<dbReference type="PANTHER" id="PTHR43702">
    <property type="entry name" value="L-FUCOSE-PROTON SYMPORTER"/>
    <property type="match status" value="1"/>
</dbReference>
<feature type="transmembrane region" description="Helical" evidence="6">
    <location>
        <begin position="146"/>
        <end position="172"/>
    </location>
</feature>
<organism evidence="7 8">
    <name type="scientific">Flavobacterium branchiicola</name>
    <dbReference type="NCBI Taxonomy" id="1114875"/>
    <lineage>
        <taxon>Bacteria</taxon>
        <taxon>Pseudomonadati</taxon>
        <taxon>Bacteroidota</taxon>
        <taxon>Flavobacteriia</taxon>
        <taxon>Flavobacteriales</taxon>
        <taxon>Flavobacteriaceae</taxon>
        <taxon>Flavobacterium</taxon>
    </lineage>
</organism>
<dbReference type="Pfam" id="PF07690">
    <property type="entry name" value="MFS_1"/>
    <property type="match status" value="1"/>
</dbReference>
<accession>A0ABV9PE08</accession>
<evidence type="ECO:0000256" key="5">
    <source>
        <dbReference type="ARBA" id="ARBA00023136"/>
    </source>
</evidence>
<feature type="transmembrane region" description="Helical" evidence="6">
    <location>
        <begin position="50"/>
        <end position="71"/>
    </location>
</feature>
<feature type="transmembrane region" description="Helical" evidence="6">
    <location>
        <begin position="332"/>
        <end position="350"/>
    </location>
</feature>